<protein>
    <submittedName>
        <fullName evidence="1">Uncharacterized protein</fullName>
    </submittedName>
</protein>
<dbReference type="InterPro" id="IPR012338">
    <property type="entry name" value="Beta-lactam/transpept-like"/>
</dbReference>
<organism evidence="1">
    <name type="scientific">bioreactor metagenome</name>
    <dbReference type="NCBI Taxonomy" id="1076179"/>
    <lineage>
        <taxon>unclassified sequences</taxon>
        <taxon>metagenomes</taxon>
        <taxon>ecological metagenomes</taxon>
    </lineage>
</organism>
<dbReference type="EMBL" id="VSSQ01054222">
    <property type="protein sequence ID" value="MPN08201.1"/>
    <property type="molecule type" value="Genomic_DNA"/>
</dbReference>
<sequence length="84" mass="10134">MKTEKLNRTIYRIYKEWKIPGLAVGVVDENSTKYKHTLGIQSIDQPTDVDENTIFASPPLVRVLLHWPLYNWWNVVFWRWLSMW</sequence>
<proteinExistence type="predicted"/>
<gene>
    <name evidence="1" type="ORF">SDC9_155482</name>
</gene>
<accession>A0A645F1P4</accession>
<reference evidence="1" key="1">
    <citation type="submission" date="2019-08" db="EMBL/GenBank/DDBJ databases">
        <authorList>
            <person name="Kucharzyk K."/>
            <person name="Murdoch R.W."/>
            <person name="Higgins S."/>
            <person name="Loffler F."/>
        </authorList>
    </citation>
    <scope>NUCLEOTIDE SEQUENCE</scope>
</reference>
<name>A0A645F1P4_9ZZZZ</name>
<evidence type="ECO:0000313" key="1">
    <source>
        <dbReference type="EMBL" id="MPN08201.1"/>
    </source>
</evidence>
<dbReference type="AlphaFoldDB" id="A0A645F1P4"/>
<comment type="caution">
    <text evidence="1">The sequence shown here is derived from an EMBL/GenBank/DDBJ whole genome shotgun (WGS) entry which is preliminary data.</text>
</comment>
<dbReference type="SUPFAM" id="SSF56601">
    <property type="entry name" value="beta-lactamase/transpeptidase-like"/>
    <property type="match status" value="1"/>
</dbReference>
<dbReference type="Gene3D" id="3.40.710.10">
    <property type="entry name" value="DD-peptidase/beta-lactamase superfamily"/>
    <property type="match status" value="1"/>
</dbReference>